<dbReference type="AlphaFoldDB" id="A0A2T7PXU1"/>
<dbReference type="STRING" id="400727.A0A2T7PXU1"/>
<dbReference type="EMBL" id="PZQS01000001">
    <property type="protein sequence ID" value="PVD38246.1"/>
    <property type="molecule type" value="Genomic_DNA"/>
</dbReference>
<keyword evidence="9" id="KW-1185">Reference proteome</keyword>
<feature type="transmembrane region" description="Helical" evidence="5">
    <location>
        <begin position="96"/>
        <end position="118"/>
    </location>
</feature>
<gene>
    <name evidence="8" type="ORF">C0Q70_00857</name>
</gene>
<evidence type="ECO:0000313" key="8">
    <source>
        <dbReference type="EMBL" id="PVD38246.1"/>
    </source>
</evidence>
<evidence type="ECO:0000313" key="9">
    <source>
        <dbReference type="Proteomes" id="UP000245119"/>
    </source>
</evidence>
<dbReference type="InterPro" id="IPR018000">
    <property type="entry name" value="Neurotransmitter_ion_chnl_CS"/>
</dbReference>
<feature type="transmembrane region" description="Helical" evidence="5">
    <location>
        <begin position="161"/>
        <end position="184"/>
    </location>
</feature>
<comment type="caution">
    <text evidence="8">The sequence shown here is derived from an EMBL/GenBank/DDBJ whole genome shotgun (WGS) entry which is preliminary data.</text>
</comment>
<evidence type="ECO:0000256" key="4">
    <source>
        <dbReference type="ARBA" id="ARBA00023136"/>
    </source>
</evidence>
<evidence type="ECO:0000256" key="5">
    <source>
        <dbReference type="SAM" id="Phobius"/>
    </source>
</evidence>
<comment type="subcellular location">
    <subcellularLocation>
        <location evidence="1">Membrane</location>
        <topology evidence="1">Multi-pass membrane protein</topology>
    </subcellularLocation>
</comment>
<dbReference type="Gene3D" id="1.20.58.390">
    <property type="entry name" value="Neurotransmitter-gated ion-channel transmembrane domain"/>
    <property type="match status" value="1"/>
</dbReference>
<dbReference type="InterPro" id="IPR036719">
    <property type="entry name" value="Neuro-gated_channel_TM_sf"/>
</dbReference>
<dbReference type="PANTHER" id="PTHR18945">
    <property type="entry name" value="NEUROTRANSMITTER GATED ION CHANNEL"/>
    <property type="match status" value="1"/>
</dbReference>
<feature type="domain" description="Neurotransmitter-gated ion-channel transmembrane" evidence="7">
    <location>
        <begin position="101"/>
        <end position="321"/>
    </location>
</feature>
<dbReference type="Proteomes" id="UP000245119">
    <property type="component" value="Linkage Group LG1"/>
</dbReference>
<dbReference type="InterPro" id="IPR038050">
    <property type="entry name" value="Neuro_actylchol_rec"/>
</dbReference>
<dbReference type="InterPro" id="IPR006029">
    <property type="entry name" value="Neurotrans-gated_channel_TM"/>
</dbReference>
<evidence type="ECO:0008006" key="10">
    <source>
        <dbReference type="Google" id="ProtNLM"/>
    </source>
</evidence>
<dbReference type="GO" id="GO:0004888">
    <property type="term" value="F:transmembrane signaling receptor activity"/>
    <property type="evidence" value="ECO:0007669"/>
    <property type="project" value="InterPro"/>
</dbReference>
<dbReference type="Pfam" id="PF02931">
    <property type="entry name" value="Neur_chan_LBD"/>
    <property type="match status" value="1"/>
</dbReference>
<keyword evidence="2 5" id="KW-0812">Transmembrane</keyword>
<dbReference type="SUPFAM" id="SSF90112">
    <property type="entry name" value="Neurotransmitter-gated ion-channel transmembrane pore"/>
    <property type="match status" value="1"/>
</dbReference>
<dbReference type="GO" id="GO:0005230">
    <property type="term" value="F:extracellular ligand-gated monoatomic ion channel activity"/>
    <property type="evidence" value="ECO:0007669"/>
    <property type="project" value="InterPro"/>
</dbReference>
<dbReference type="CDD" id="cd19051">
    <property type="entry name" value="LGIC_TM_cation"/>
    <property type="match status" value="1"/>
</dbReference>
<dbReference type="Gene3D" id="2.70.170.10">
    <property type="entry name" value="Neurotransmitter-gated ion-channel ligand-binding domain"/>
    <property type="match status" value="1"/>
</dbReference>
<evidence type="ECO:0000256" key="3">
    <source>
        <dbReference type="ARBA" id="ARBA00022989"/>
    </source>
</evidence>
<keyword evidence="4 5" id="KW-0472">Membrane</keyword>
<accession>A0A2T7PXU1</accession>
<dbReference type="FunFam" id="2.70.170.10:FF:000060">
    <property type="entry name" value="Nicotinic acetylcholine receptor subunit alpha4"/>
    <property type="match status" value="1"/>
</dbReference>
<sequence length="346" mass="40311">MPQAVYRSSCNIDVYYFPFDVQNCSLKFGSWSYDGSKLNVSFKEERNYFDLTEYEESNAWRLIDVPAMRIVQYYTCCPEPFVDLRYYLVFQRRSTLYNYILILPCILLTSITLILFWIPPESPAKMQLGLSIFIAFFILLKMLESHLPPGAAHMPLLGTYYCLNMILITLSCFLNVLIVDLTAYGIRANKHPPFTWFFYDVLARGLQLTHLVRPLKASLEHQKTVDKRYEESDKWTNFQDSSSSCEVLAQLQQEQVVRTSGPLAEIDNKLFELRKFIRDQRQRIDDKEKKELLAKHWRGVALILDRIFFINYLIIITGSLGYILPVLASSANGYESTFLEIAKKKT</sequence>
<keyword evidence="3 5" id="KW-1133">Transmembrane helix</keyword>
<name>A0A2T7PXU1_POMCA</name>
<feature type="transmembrane region" description="Helical" evidence="5">
    <location>
        <begin position="307"/>
        <end position="328"/>
    </location>
</feature>
<dbReference type="SUPFAM" id="SSF63712">
    <property type="entry name" value="Nicotinic receptor ligand binding domain-like"/>
    <property type="match status" value="1"/>
</dbReference>
<proteinExistence type="predicted"/>
<feature type="domain" description="Neurotransmitter-gated ion-channel ligand-binding" evidence="6">
    <location>
        <begin position="2"/>
        <end position="93"/>
    </location>
</feature>
<dbReference type="InterPro" id="IPR006201">
    <property type="entry name" value="Neur_channel"/>
</dbReference>
<dbReference type="InterPro" id="IPR036734">
    <property type="entry name" value="Neur_chan_lig-bd_sf"/>
</dbReference>
<dbReference type="Pfam" id="PF02932">
    <property type="entry name" value="Neur_chan_memb"/>
    <property type="match status" value="1"/>
</dbReference>
<protein>
    <recommendedName>
        <fullName evidence="10">Neurotransmitter-gated ion-channel ligand-binding domain-containing protein</fullName>
    </recommendedName>
</protein>
<dbReference type="OrthoDB" id="5975154at2759"/>
<evidence type="ECO:0000259" key="7">
    <source>
        <dbReference type="Pfam" id="PF02932"/>
    </source>
</evidence>
<evidence type="ECO:0000256" key="2">
    <source>
        <dbReference type="ARBA" id="ARBA00022692"/>
    </source>
</evidence>
<evidence type="ECO:0000256" key="1">
    <source>
        <dbReference type="ARBA" id="ARBA00004141"/>
    </source>
</evidence>
<evidence type="ECO:0000259" key="6">
    <source>
        <dbReference type="Pfam" id="PF02931"/>
    </source>
</evidence>
<dbReference type="InterPro" id="IPR006202">
    <property type="entry name" value="Neur_chan_lig-bd"/>
</dbReference>
<dbReference type="GO" id="GO:0016020">
    <property type="term" value="C:membrane"/>
    <property type="evidence" value="ECO:0007669"/>
    <property type="project" value="UniProtKB-SubCell"/>
</dbReference>
<reference evidence="8 9" key="1">
    <citation type="submission" date="2018-04" db="EMBL/GenBank/DDBJ databases">
        <title>The genome of golden apple snail Pomacea canaliculata provides insight into stress tolerance and invasive adaptation.</title>
        <authorList>
            <person name="Liu C."/>
            <person name="Liu B."/>
            <person name="Ren Y."/>
            <person name="Zhang Y."/>
            <person name="Wang H."/>
            <person name="Li S."/>
            <person name="Jiang F."/>
            <person name="Yin L."/>
            <person name="Zhang G."/>
            <person name="Qian W."/>
            <person name="Fan W."/>
        </authorList>
    </citation>
    <scope>NUCLEOTIDE SEQUENCE [LARGE SCALE GENOMIC DNA]</scope>
    <source>
        <strain evidence="8">SZHN2017</strain>
        <tissue evidence="8">Muscle</tissue>
    </source>
</reference>
<organism evidence="8 9">
    <name type="scientific">Pomacea canaliculata</name>
    <name type="common">Golden apple snail</name>
    <dbReference type="NCBI Taxonomy" id="400727"/>
    <lineage>
        <taxon>Eukaryota</taxon>
        <taxon>Metazoa</taxon>
        <taxon>Spiralia</taxon>
        <taxon>Lophotrochozoa</taxon>
        <taxon>Mollusca</taxon>
        <taxon>Gastropoda</taxon>
        <taxon>Caenogastropoda</taxon>
        <taxon>Architaenioglossa</taxon>
        <taxon>Ampullarioidea</taxon>
        <taxon>Ampullariidae</taxon>
        <taxon>Pomacea</taxon>
    </lineage>
</organism>
<dbReference type="PROSITE" id="PS00236">
    <property type="entry name" value="NEUROTR_ION_CHANNEL"/>
    <property type="match status" value="1"/>
</dbReference>